<evidence type="ECO:0000313" key="4">
    <source>
        <dbReference type="Proteomes" id="UP000014809"/>
    </source>
</evidence>
<accession>S4XFH8</accession>
<dbReference type="InterPro" id="IPR020845">
    <property type="entry name" value="AMP-binding_CS"/>
</dbReference>
<dbReference type="InterPro" id="IPR042099">
    <property type="entry name" value="ANL_N_sf"/>
</dbReference>
<reference evidence="3 4" key="1">
    <citation type="submission" date="2012-06" db="EMBL/GenBank/DDBJ databases">
        <title>Complete genome sequence of Corynebacterium terpenotabidum Y-11 (=DSM 44721).</title>
        <authorList>
            <person name="Ruckert C."/>
            <person name="Albersmeier A."/>
            <person name="Al-Dilaimi A."/>
            <person name="Szczepanowski R."/>
            <person name="Kalinowski J."/>
        </authorList>
    </citation>
    <scope>NUCLEOTIDE SEQUENCE [LARGE SCALE GENOMIC DNA]</scope>
    <source>
        <strain evidence="3 4">Y-11</strain>
    </source>
</reference>
<dbReference type="PATRIC" id="fig|1200352.3.peg.1719"/>
<dbReference type="Pfam" id="PF00501">
    <property type="entry name" value="AMP-binding"/>
    <property type="match status" value="1"/>
</dbReference>
<dbReference type="OrthoDB" id="9803968at2"/>
<dbReference type="InterPro" id="IPR000873">
    <property type="entry name" value="AMP-dep_synth/lig_dom"/>
</dbReference>
<dbReference type="STRING" id="1200352.A606_08455"/>
<dbReference type="eggNOG" id="COG0318">
    <property type="taxonomic scope" value="Bacteria"/>
</dbReference>
<dbReference type="Pfam" id="PF13193">
    <property type="entry name" value="AMP-binding_C"/>
    <property type="match status" value="1"/>
</dbReference>
<dbReference type="EMBL" id="CP003696">
    <property type="protein sequence ID" value="AGP31334.1"/>
    <property type="molecule type" value="Genomic_DNA"/>
</dbReference>
<dbReference type="HOGENOM" id="CLU_000022_59_7_11"/>
<dbReference type="Proteomes" id="UP000014809">
    <property type="component" value="Chromosome"/>
</dbReference>
<dbReference type="RefSeq" id="WP_020441690.1">
    <property type="nucleotide sequence ID" value="NC_021663.1"/>
</dbReference>
<dbReference type="SUPFAM" id="SSF56801">
    <property type="entry name" value="Acetyl-CoA synthetase-like"/>
    <property type="match status" value="1"/>
</dbReference>
<feature type="domain" description="AMP-binding enzyme C-terminal" evidence="2">
    <location>
        <begin position="416"/>
        <end position="491"/>
    </location>
</feature>
<feature type="domain" description="AMP-dependent synthetase/ligase" evidence="1">
    <location>
        <begin position="20"/>
        <end position="366"/>
    </location>
</feature>
<dbReference type="AlphaFoldDB" id="S4XFH8"/>
<dbReference type="InterPro" id="IPR050237">
    <property type="entry name" value="ATP-dep_AMP-bd_enzyme"/>
</dbReference>
<dbReference type="InterPro" id="IPR025110">
    <property type="entry name" value="AMP-bd_C"/>
</dbReference>
<dbReference type="GO" id="GO:0016878">
    <property type="term" value="F:acid-thiol ligase activity"/>
    <property type="evidence" value="ECO:0007669"/>
    <property type="project" value="UniProtKB-ARBA"/>
</dbReference>
<dbReference type="Gene3D" id="3.40.50.12780">
    <property type="entry name" value="N-terminal domain of ligase-like"/>
    <property type="match status" value="1"/>
</dbReference>
<dbReference type="InterPro" id="IPR045851">
    <property type="entry name" value="AMP-bd_C_sf"/>
</dbReference>
<evidence type="ECO:0000313" key="3">
    <source>
        <dbReference type="EMBL" id="AGP31334.1"/>
    </source>
</evidence>
<keyword evidence="4" id="KW-1185">Reference proteome</keyword>
<proteinExistence type="predicted"/>
<dbReference type="PROSITE" id="PS00455">
    <property type="entry name" value="AMP_BINDING"/>
    <property type="match status" value="1"/>
</dbReference>
<sequence>MTELIPDYLPWNPDNASDQRIRLSDPQVSLTGAELDERVAGAAEHLADLGVHRGSVVAAVLPNQAELVIALYAAWRLGAAFTPVNPTFTAAETRHQIENSEASVVIASDALAAENPASLPSQRFGTAVVVPVTDLRRAPILPDQVTSPTPVPGDTAMLVYTSGSTGRPKGVQLTHANLDAMSAAQNEVVHMNRDTHALLALPLFHVNALLASIIAPFRAGGRTTVMERFDPVAFARAVTELRPTYFSAVPAIYAYLLNLPEELPDGTVPDFSSLDYAICGAAPASIDMLLAFEQRFGTRVITGYGLTEGTCVSTVMRPEDEPRAGSVGRALPGQEVRIDDGAGGAAPAGVPGEVLIRGANVMAGYLGRAEETAATVVDGWLHTGDVGVLDDEGYLTLVDRLKDIIIRGGENLYPSEIEAALCTHPAVSEAAVVGRPHDILTEIPVAYVTLRSGLETTPEQLLEHANAQLAKIKWPAALEILDDLPRNPVGKVDKPGLRDIARRVPASTAPSPTSI</sequence>
<evidence type="ECO:0000259" key="2">
    <source>
        <dbReference type="Pfam" id="PF13193"/>
    </source>
</evidence>
<organism evidence="3 4">
    <name type="scientific">Corynebacterium terpenotabidum Y-11</name>
    <dbReference type="NCBI Taxonomy" id="1200352"/>
    <lineage>
        <taxon>Bacteria</taxon>
        <taxon>Bacillati</taxon>
        <taxon>Actinomycetota</taxon>
        <taxon>Actinomycetes</taxon>
        <taxon>Mycobacteriales</taxon>
        <taxon>Corynebacteriaceae</taxon>
        <taxon>Corynebacterium</taxon>
    </lineage>
</organism>
<gene>
    <name evidence="3" type="ORF">A606_08455</name>
</gene>
<evidence type="ECO:0000259" key="1">
    <source>
        <dbReference type="Pfam" id="PF00501"/>
    </source>
</evidence>
<protein>
    <submittedName>
        <fullName evidence="3">Acyl-CoA synthetase</fullName>
    </submittedName>
</protein>
<name>S4XFH8_9CORY</name>
<dbReference type="PANTHER" id="PTHR43767:SF1">
    <property type="entry name" value="NONRIBOSOMAL PEPTIDE SYNTHASE PES1 (EUROFUNG)-RELATED"/>
    <property type="match status" value="1"/>
</dbReference>
<dbReference type="KEGG" id="cter:A606_08455"/>
<dbReference type="PANTHER" id="PTHR43767">
    <property type="entry name" value="LONG-CHAIN-FATTY-ACID--COA LIGASE"/>
    <property type="match status" value="1"/>
</dbReference>
<dbReference type="Gene3D" id="3.30.300.30">
    <property type="match status" value="1"/>
</dbReference>